<comment type="caution">
    <text evidence="1">The sequence shown here is derived from an EMBL/GenBank/DDBJ whole genome shotgun (WGS) entry which is preliminary data.</text>
</comment>
<dbReference type="Proteomes" id="UP000244077">
    <property type="component" value="Unassembled WGS sequence"/>
</dbReference>
<organism evidence="1 2">
    <name type="scientific">Celeribacter persicus</name>
    <dbReference type="NCBI Taxonomy" id="1651082"/>
    <lineage>
        <taxon>Bacteria</taxon>
        <taxon>Pseudomonadati</taxon>
        <taxon>Pseudomonadota</taxon>
        <taxon>Alphaproteobacteria</taxon>
        <taxon>Rhodobacterales</taxon>
        <taxon>Roseobacteraceae</taxon>
        <taxon>Celeribacter</taxon>
    </lineage>
</organism>
<dbReference type="SUPFAM" id="SSF51735">
    <property type="entry name" value="NAD(P)-binding Rossmann-fold domains"/>
    <property type="match status" value="1"/>
</dbReference>
<dbReference type="Pfam" id="PF00106">
    <property type="entry name" value="adh_short"/>
    <property type="match status" value="1"/>
</dbReference>
<protein>
    <submittedName>
        <fullName evidence="1">NAD(P)-dependent dehydrogenase (Short-subunit alcohol dehydrogenase family)</fullName>
    </submittedName>
</protein>
<name>A0A2T5H4A7_9RHOB</name>
<evidence type="ECO:0000313" key="2">
    <source>
        <dbReference type="Proteomes" id="UP000244077"/>
    </source>
</evidence>
<dbReference type="InterPro" id="IPR002347">
    <property type="entry name" value="SDR_fam"/>
</dbReference>
<dbReference type="RefSeq" id="WP_107818064.1">
    <property type="nucleotide sequence ID" value="NZ_QAOH01000028.1"/>
</dbReference>
<evidence type="ECO:0000313" key="1">
    <source>
        <dbReference type="EMBL" id="PTQ66396.1"/>
    </source>
</evidence>
<proteinExistence type="predicted"/>
<reference evidence="1 2" key="1">
    <citation type="submission" date="2018-04" db="EMBL/GenBank/DDBJ databases">
        <title>Genomic Encyclopedia of Archaeal and Bacterial Type Strains, Phase II (KMG-II): from individual species to whole genera.</title>
        <authorList>
            <person name="Goeker M."/>
        </authorList>
    </citation>
    <scope>NUCLEOTIDE SEQUENCE [LARGE SCALE GENOMIC DNA]</scope>
    <source>
        <strain evidence="1 2">DSM 100434</strain>
    </source>
</reference>
<gene>
    <name evidence="1" type="ORF">C8N42_12821</name>
</gene>
<accession>A0A2T5H4A7</accession>
<keyword evidence="2" id="KW-1185">Reference proteome</keyword>
<dbReference type="OrthoDB" id="9785826at2"/>
<sequence length="194" mass="20029">MPTVLITGVDKAPGQAFAEGFRAAGWRVLGTGADPVHAGALLPYDPAQENAAAELVAQLGDIALDAVIFADDSTAGNALRPEEIGPNVLIDVMMVNTYAPLDLAARLIPNLKVANHPAVVAISGNAGMTGTSVAPLSLPLKASKAALRQMWRNLAVEWADWGCRCLVIASEDEARAEALIAALAAPSSAPCLEI</sequence>
<dbReference type="AlphaFoldDB" id="A0A2T5H4A7"/>
<dbReference type="EMBL" id="QAOH01000028">
    <property type="protein sequence ID" value="PTQ66396.1"/>
    <property type="molecule type" value="Genomic_DNA"/>
</dbReference>
<dbReference type="InterPro" id="IPR036291">
    <property type="entry name" value="NAD(P)-bd_dom_sf"/>
</dbReference>
<dbReference type="Gene3D" id="3.40.50.720">
    <property type="entry name" value="NAD(P)-binding Rossmann-like Domain"/>
    <property type="match status" value="1"/>
</dbReference>